<dbReference type="EMBL" id="QXML01000002">
    <property type="protein sequence ID" value="RIW16989.1"/>
    <property type="molecule type" value="Genomic_DNA"/>
</dbReference>
<proteinExistence type="predicted"/>
<evidence type="ECO:0000313" key="2">
    <source>
        <dbReference type="Proteomes" id="UP000283522"/>
    </source>
</evidence>
<accession>A0A418PTX3</accession>
<dbReference type="InterPro" id="IPR025535">
    <property type="entry name" value="DUF4421"/>
</dbReference>
<name>A0A418PTX3_9BACT</name>
<dbReference type="RefSeq" id="WP_119476427.1">
    <property type="nucleotide sequence ID" value="NZ_QXML01000002.1"/>
</dbReference>
<evidence type="ECO:0000313" key="1">
    <source>
        <dbReference type="EMBL" id="RIW16989.1"/>
    </source>
</evidence>
<sequence length="336" mass="38051">MSLKWCASLIFFLVFLPGLLKAQSKGIDTTYIEEQPEKMILRYYFSRKYTELNYSDLLGVYEPNSGLNMGVGFTFQKFTLNIAVPFSFINPDRQEEWPRFLDLQSHIYPNNWIIDLFGQFYNGYIIKDYYGTGEDYLRRDIRTVKLGISASYLFNGEKMSFEAAFHQTAIQKKSAFSPMAGFEAYRVRISGDELILPEENGPIPGNYTRADYYQVGPSAGVAGTLVFGKGFFLTGAASGNLGLGFSKADQNKETRNVELMTGYFLRGFAGYNGNRISINGSYVYKNLALTKQQDISPSANTGNFRINLVYKITPSKKFTDTYSKFNIVKLLDKIKG</sequence>
<keyword evidence="2" id="KW-1185">Reference proteome</keyword>
<dbReference type="AlphaFoldDB" id="A0A418PTX3"/>
<reference evidence="1 2" key="1">
    <citation type="submission" date="2018-09" db="EMBL/GenBank/DDBJ databases">
        <authorList>
            <person name="Wang X."/>
            <person name="Du Z."/>
        </authorList>
    </citation>
    <scope>NUCLEOTIDE SEQUENCE [LARGE SCALE GENOMIC DNA]</scope>
    <source>
        <strain evidence="1 2">N3</strain>
    </source>
</reference>
<comment type="caution">
    <text evidence="1">The sequence shown here is derived from an EMBL/GenBank/DDBJ whole genome shotgun (WGS) entry which is preliminary data.</text>
</comment>
<protein>
    <submittedName>
        <fullName evidence="1">DUF4421 domain-containing protein</fullName>
    </submittedName>
</protein>
<gene>
    <name evidence="1" type="ORF">D0X99_04230</name>
</gene>
<dbReference type="Pfam" id="PF14391">
    <property type="entry name" value="DUF4421"/>
    <property type="match status" value="1"/>
</dbReference>
<organism evidence="1 2">
    <name type="scientific">Algoriphagus lacus</name>
    <dbReference type="NCBI Taxonomy" id="2056311"/>
    <lineage>
        <taxon>Bacteria</taxon>
        <taxon>Pseudomonadati</taxon>
        <taxon>Bacteroidota</taxon>
        <taxon>Cytophagia</taxon>
        <taxon>Cytophagales</taxon>
        <taxon>Cyclobacteriaceae</taxon>
        <taxon>Algoriphagus</taxon>
    </lineage>
</organism>
<dbReference type="Proteomes" id="UP000283522">
    <property type="component" value="Unassembled WGS sequence"/>
</dbReference>
<dbReference type="OrthoDB" id="669053at2"/>